<feature type="domain" description="Phospholipid/glycerol acyltransferase" evidence="4">
    <location>
        <begin position="57"/>
        <end position="170"/>
    </location>
</feature>
<keyword evidence="2" id="KW-0436">Ligase</keyword>
<evidence type="ECO:0000256" key="3">
    <source>
        <dbReference type="SAM" id="Phobius"/>
    </source>
</evidence>
<dbReference type="InterPro" id="IPR042099">
    <property type="entry name" value="ANL_N_sf"/>
</dbReference>
<dbReference type="PANTHER" id="PTHR43201">
    <property type="entry name" value="ACYL-COA SYNTHETASE"/>
    <property type="match status" value="1"/>
</dbReference>
<name>A0A5B9MC23_9BACT</name>
<dbReference type="InterPro" id="IPR045851">
    <property type="entry name" value="AMP-bd_C_sf"/>
</dbReference>
<dbReference type="GO" id="GO:0016746">
    <property type="term" value="F:acyltransferase activity"/>
    <property type="evidence" value="ECO:0007669"/>
    <property type="project" value="InterPro"/>
</dbReference>
<comment type="similarity">
    <text evidence="1">Belongs to the ATP-dependent AMP-binding enzyme family.</text>
</comment>
<dbReference type="Proteomes" id="UP000321353">
    <property type="component" value="Chromosome"/>
</dbReference>
<dbReference type="SMART" id="SM00563">
    <property type="entry name" value="PlsC"/>
    <property type="match status" value="1"/>
</dbReference>
<sequence length="770" mass="84142">MGGWYVLGIVIVSLLSLAAIAVYLPRLFVRAVFRPMLALLYRKRVIGVENLPTSGGYLVVSNHVSWIDGIVILWMMPRNVRFVVDGSNFGSGFAKWLAAAFDTILMLANPKSIMRALKAAREALKSGDVVGLFPEGTITRTGQLQAFKPGMGKILQGHDAPVVPVYLDGMWGSIFSFSGGKFFFKWPDKFRRRLTLYIGKPLPNDTPIELVRSQVNQLHARAQTDHRDEFPVLAAAVIRSWRHRGKRLQIADSMGTELGGREALTRAFALRRVLRREVLSKDETNVGVFLPPSAGAVIVNVALALDRRVSANLNYTVSSPVINHCIDDIGIRHVLTSDRFLSKVNIEIDSDIVTAETLREKVTAADKAIAFVQANLIPAALLRRMLGLHRVKSDDLMTVIFTSGSTGMPKGVMLSQANISHNVDAIKKAIRLNDDDVVLGILPFFHSFGYSVTLWAAQVLGPCGVYHFNPLDARQIGKLAEKYGATVLLGTPTFLRSYIRRIKPEQFKTLNTCIVGAEKMPADLFDAFENTFGIRPVEGYGTTELSPLVSVNIPPSRSPAAFQIDRVEGSVGRPLPGVCAKVVSQESGDELPAGEDGMLLIAGPNVMTGYANQKELTEKAIRSGWYTTGDIANIDAQGFIHITGRQSRFSKIGGEMVPHLKVEEEISKSIHHPASTEQCGAAANDEENALMVCVTAVPDSKKGERLVVLHRHLEKQVDEILADLKAAGLPNLFIPSRDSFFEVDQIPLLGTGKLDLKGAKDLALQLTGSA</sequence>
<keyword evidence="3" id="KW-1133">Transmembrane helix</keyword>
<proteinExistence type="inferred from homology"/>
<dbReference type="CDD" id="cd07989">
    <property type="entry name" value="LPLAT_AGPAT-like"/>
    <property type="match status" value="1"/>
</dbReference>
<dbReference type="InterPro" id="IPR020845">
    <property type="entry name" value="AMP-binding_CS"/>
</dbReference>
<dbReference type="RefSeq" id="WP_147868086.1">
    <property type="nucleotide sequence ID" value="NZ_CP036264.1"/>
</dbReference>
<dbReference type="InterPro" id="IPR000873">
    <property type="entry name" value="AMP-dep_synth/lig_dom"/>
</dbReference>
<accession>A0A5B9MC23</accession>
<gene>
    <name evidence="5" type="primary">aas</name>
    <name evidence="5" type="ORF">Mal15_26210</name>
</gene>
<protein>
    <submittedName>
        <fullName evidence="5">Bifunctional protein Aas</fullName>
    </submittedName>
</protein>
<keyword evidence="6" id="KW-1185">Reference proteome</keyword>
<dbReference type="GO" id="GO:0031956">
    <property type="term" value="F:medium-chain fatty acid-CoA ligase activity"/>
    <property type="evidence" value="ECO:0007669"/>
    <property type="project" value="TreeGrafter"/>
</dbReference>
<organism evidence="5 6">
    <name type="scientific">Stieleria maiorica</name>
    <dbReference type="NCBI Taxonomy" id="2795974"/>
    <lineage>
        <taxon>Bacteria</taxon>
        <taxon>Pseudomonadati</taxon>
        <taxon>Planctomycetota</taxon>
        <taxon>Planctomycetia</taxon>
        <taxon>Pirellulales</taxon>
        <taxon>Pirellulaceae</taxon>
        <taxon>Stieleria</taxon>
    </lineage>
</organism>
<evidence type="ECO:0000256" key="1">
    <source>
        <dbReference type="ARBA" id="ARBA00006432"/>
    </source>
</evidence>
<feature type="transmembrane region" description="Helical" evidence="3">
    <location>
        <begin position="6"/>
        <end position="33"/>
    </location>
</feature>
<dbReference type="SUPFAM" id="SSF69593">
    <property type="entry name" value="Glycerol-3-phosphate (1)-acyltransferase"/>
    <property type="match status" value="1"/>
</dbReference>
<keyword evidence="3" id="KW-0812">Transmembrane</keyword>
<evidence type="ECO:0000313" key="5">
    <source>
        <dbReference type="EMBL" id="QEF98568.1"/>
    </source>
</evidence>
<dbReference type="Pfam" id="PF01553">
    <property type="entry name" value="Acyltransferase"/>
    <property type="match status" value="1"/>
</dbReference>
<dbReference type="InterPro" id="IPR002123">
    <property type="entry name" value="Plipid/glycerol_acylTrfase"/>
</dbReference>
<dbReference type="SUPFAM" id="SSF56801">
    <property type="entry name" value="Acetyl-CoA synthetase-like"/>
    <property type="match status" value="1"/>
</dbReference>
<evidence type="ECO:0000259" key="4">
    <source>
        <dbReference type="SMART" id="SM00563"/>
    </source>
</evidence>
<dbReference type="PANTHER" id="PTHR43201:SF5">
    <property type="entry name" value="MEDIUM-CHAIN ACYL-COA LIGASE ACSF2, MITOCHONDRIAL"/>
    <property type="match status" value="1"/>
</dbReference>
<dbReference type="Gene3D" id="3.30.300.30">
    <property type="match status" value="1"/>
</dbReference>
<dbReference type="PROSITE" id="PS00455">
    <property type="entry name" value="AMP_BINDING"/>
    <property type="match status" value="1"/>
</dbReference>
<keyword evidence="3" id="KW-0472">Membrane</keyword>
<dbReference type="AlphaFoldDB" id="A0A5B9MC23"/>
<dbReference type="KEGG" id="smam:Mal15_26210"/>
<dbReference type="EMBL" id="CP036264">
    <property type="protein sequence ID" value="QEF98568.1"/>
    <property type="molecule type" value="Genomic_DNA"/>
</dbReference>
<evidence type="ECO:0000313" key="6">
    <source>
        <dbReference type="Proteomes" id="UP000321353"/>
    </source>
</evidence>
<dbReference type="Gene3D" id="3.40.50.12780">
    <property type="entry name" value="N-terminal domain of ligase-like"/>
    <property type="match status" value="1"/>
</dbReference>
<reference evidence="5 6" key="1">
    <citation type="submission" date="2019-02" db="EMBL/GenBank/DDBJ databases">
        <title>Planctomycetal bacteria perform biofilm scaping via a novel small molecule.</title>
        <authorList>
            <person name="Jeske O."/>
            <person name="Boedeker C."/>
            <person name="Wiegand S."/>
            <person name="Breitling P."/>
            <person name="Kallscheuer N."/>
            <person name="Jogler M."/>
            <person name="Rohde M."/>
            <person name="Petersen J."/>
            <person name="Medema M.H."/>
            <person name="Surup F."/>
            <person name="Jogler C."/>
        </authorList>
    </citation>
    <scope>NUCLEOTIDE SEQUENCE [LARGE SCALE GENOMIC DNA]</scope>
    <source>
        <strain evidence="5 6">Mal15</strain>
    </source>
</reference>
<dbReference type="GO" id="GO:0006631">
    <property type="term" value="P:fatty acid metabolic process"/>
    <property type="evidence" value="ECO:0007669"/>
    <property type="project" value="TreeGrafter"/>
</dbReference>
<evidence type="ECO:0000256" key="2">
    <source>
        <dbReference type="ARBA" id="ARBA00022598"/>
    </source>
</evidence>
<dbReference type="Pfam" id="PF00501">
    <property type="entry name" value="AMP-binding"/>
    <property type="match status" value="1"/>
</dbReference>